<feature type="transmembrane region" description="Helical" evidence="6">
    <location>
        <begin position="18"/>
        <end position="39"/>
    </location>
</feature>
<dbReference type="InterPro" id="IPR036259">
    <property type="entry name" value="MFS_trans_sf"/>
</dbReference>
<dbReference type="PANTHER" id="PTHR48021:SF46">
    <property type="entry name" value="MAJOR FACILITATOR SUPERFAMILY (MFS) PROFILE DOMAIN-CONTAINING PROTEIN"/>
    <property type="match status" value="1"/>
</dbReference>
<feature type="transmembrane region" description="Helical" evidence="6">
    <location>
        <begin position="88"/>
        <end position="109"/>
    </location>
</feature>
<organism evidence="8 9">
    <name type="scientific">Nicrophorus vespilloides</name>
    <name type="common">Boreal carrion beetle</name>
    <dbReference type="NCBI Taxonomy" id="110193"/>
    <lineage>
        <taxon>Eukaryota</taxon>
        <taxon>Metazoa</taxon>
        <taxon>Ecdysozoa</taxon>
        <taxon>Arthropoda</taxon>
        <taxon>Hexapoda</taxon>
        <taxon>Insecta</taxon>
        <taxon>Pterygota</taxon>
        <taxon>Neoptera</taxon>
        <taxon>Endopterygota</taxon>
        <taxon>Coleoptera</taxon>
        <taxon>Polyphaga</taxon>
        <taxon>Staphyliniformia</taxon>
        <taxon>Silphidae</taxon>
        <taxon>Nicrophorinae</taxon>
        <taxon>Nicrophorus</taxon>
    </lineage>
</organism>
<feature type="transmembrane region" description="Helical" evidence="6">
    <location>
        <begin position="420"/>
        <end position="442"/>
    </location>
</feature>
<keyword evidence="8" id="KW-1185">Reference proteome</keyword>
<feature type="domain" description="Major facilitator superfamily (MFS) profile" evidence="7">
    <location>
        <begin position="20"/>
        <end position="446"/>
    </location>
</feature>
<keyword evidence="3 6" id="KW-1133">Transmembrane helix</keyword>
<accession>A0ABM1MAP9</accession>
<dbReference type="PRINTS" id="PR00171">
    <property type="entry name" value="SUGRTRNSPORT"/>
</dbReference>
<evidence type="ECO:0000256" key="1">
    <source>
        <dbReference type="ARBA" id="ARBA00004141"/>
    </source>
</evidence>
<feature type="transmembrane region" description="Helical" evidence="6">
    <location>
        <begin position="115"/>
        <end position="136"/>
    </location>
</feature>
<feature type="transmembrane region" description="Helical" evidence="6">
    <location>
        <begin position="392"/>
        <end position="414"/>
    </location>
</feature>
<dbReference type="Gene3D" id="1.20.1250.20">
    <property type="entry name" value="MFS general substrate transporter like domains"/>
    <property type="match status" value="1"/>
</dbReference>
<evidence type="ECO:0000256" key="6">
    <source>
        <dbReference type="SAM" id="Phobius"/>
    </source>
</evidence>
<evidence type="ECO:0000313" key="8">
    <source>
        <dbReference type="Proteomes" id="UP000695000"/>
    </source>
</evidence>
<dbReference type="InterPro" id="IPR005829">
    <property type="entry name" value="Sugar_transporter_CS"/>
</dbReference>
<dbReference type="SUPFAM" id="SSF103473">
    <property type="entry name" value="MFS general substrate transporter"/>
    <property type="match status" value="1"/>
</dbReference>
<feature type="transmembrane region" description="Helical" evidence="6">
    <location>
        <begin position="297"/>
        <end position="316"/>
    </location>
</feature>
<dbReference type="InterPro" id="IPR050549">
    <property type="entry name" value="MFS_Trehalose_Transporter"/>
</dbReference>
<dbReference type="InterPro" id="IPR005828">
    <property type="entry name" value="MFS_sugar_transport-like"/>
</dbReference>
<dbReference type="PROSITE" id="PS50850">
    <property type="entry name" value="MFS"/>
    <property type="match status" value="1"/>
</dbReference>
<comment type="subcellular location">
    <subcellularLocation>
        <location evidence="1">Membrane</location>
        <topology evidence="1">Multi-pass membrane protein</topology>
    </subcellularLocation>
</comment>
<feature type="transmembrane region" description="Helical" evidence="6">
    <location>
        <begin position="321"/>
        <end position="342"/>
    </location>
</feature>
<evidence type="ECO:0000256" key="5">
    <source>
        <dbReference type="ARBA" id="ARBA00023180"/>
    </source>
</evidence>
<evidence type="ECO:0000256" key="4">
    <source>
        <dbReference type="ARBA" id="ARBA00023136"/>
    </source>
</evidence>
<dbReference type="PROSITE" id="PS00216">
    <property type="entry name" value="SUGAR_TRANSPORT_1"/>
    <property type="match status" value="1"/>
</dbReference>
<dbReference type="Proteomes" id="UP000695000">
    <property type="component" value="Unplaced"/>
</dbReference>
<feature type="transmembrane region" description="Helical" evidence="6">
    <location>
        <begin position="175"/>
        <end position="193"/>
    </location>
</feature>
<evidence type="ECO:0000256" key="3">
    <source>
        <dbReference type="ARBA" id="ARBA00022989"/>
    </source>
</evidence>
<dbReference type="Pfam" id="PF00083">
    <property type="entry name" value="Sugar_tr"/>
    <property type="match status" value="1"/>
</dbReference>
<evidence type="ECO:0000259" key="7">
    <source>
        <dbReference type="PROSITE" id="PS50850"/>
    </source>
</evidence>
<dbReference type="GeneID" id="108559030"/>
<gene>
    <name evidence="9" type="primary">LOC108559030</name>
</gene>
<evidence type="ECO:0000313" key="9">
    <source>
        <dbReference type="RefSeq" id="XP_017771649.1"/>
    </source>
</evidence>
<feature type="transmembrane region" description="Helical" evidence="6">
    <location>
        <begin position="255"/>
        <end position="277"/>
    </location>
</feature>
<dbReference type="InterPro" id="IPR020846">
    <property type="entry name" value="MFS_dom"/>
</dbReference>
<keyword evidence="5" id="KW-0325">Glycoprotein</keyword>
<dbReference type="PANTHER" id="PTHR48021">
    <property type="match status" value="1"/>
</dbReference>
<evidence type="ECO:0000256" key="2">
    <source>
        <dbReference type="ARBA" id="ARBA00022692"/>
    </source>
</evidence>
<keyword evidence="4 6" id="KW-0472">Membrane</keyword>
<name>A0ABM1MAP9_NICVS</name>
<feature type="transmembrane region" description="Helical" evidence="6">
    <location>
        <begin position="148"/>
        <end position="169"/>
    </location>
</feature>
<dbReference type="InterPro" id="IPR003663">
    <property type="entry name" value="Sugar/inositol_transpt"/>
</dbReference>
<protein>
    <submittedName>
        <fullName evidence="9">Facilitated trehalose transporter Tret1-2 homolog</fullName>
    </submittedName>
</protein>
<keyword evidence="2 6" id="KW-0812">Transmembrane</keyword>
<dbReference type="PROSITE" id="PS00217">
    <property type="entry name" value="SUGAR_TRANSPORT_2"/>
    <property type="match status" value="1"/>
</dbReference>
<feature type="transmembrane region" description="Helical" evidence="6">
    <location>
        <begin position="354"/>
        <end position="380"/>
    </location>
</feature>
<sequence>MGTTKNGPKVQSKQWPQYVAVLSATVISIAAGVNIAWPSPSIPRLVNGEFPYAVSKEEGSYIAIITCLGNIVGGPIAASLVDIIGRKLTIILIAIPQCLSFIMISVSRYSVCLLYLARFMGGMGEGSTLTVMAMYIGEIAEPQVRGTLGSYISLTLRIGMLFINVIGSYFTIEMSSLICLVLPVLFLSTFVFMPETPYYLLMKGNVYAARRSLRFLRRKYNIEEELRTISNDVNRQLSESGRFRDLYTIPSNRRACLIILGLRTFQQFSGISAFTLYTQQLFKEAVENMSPSVAANIFSGLQLLLTFFSSILVDILGRKPLLIFSCVSCFFILIIEAVYFTLRDFTEINVDVVWWIPLTGMIIYIIVFSVGLGSIVNLMLGELFSQSVKAKALCLMNIYFALAMSATTKFFQFMTDLNGLSIPIFVFGSCCGLGALFCYYFVPETKGKTLEEIQQCLKGKKS</sequence>
<dbReference type="RefSeq" id="XP_017771649.1">
    <property type="nucleotide sequence ID" value="XM_017916160.1"/>
</dbReference>
<proteinExistence type="predicted"/>
<reference evidence="9" key="1">
    <citation type="submission" date="2025-08" db="UniProtKB">
        <authorList>
            <consortium name="RefSeq"/>
        </authorList>
    </citation>
    <scope>IDENTIFICATION</scope>
    <source>
        <tissue evidence="9">Whole Larva</tissue>
    </source>
</reference>
<feature type="transmembrane region" description="Helical" evidence="6">
    <location>
        <begin position="59"/>
        <end position="81"/>
    </location>
</feature>